<sequence length="108" mass="12501">PFIICDPRTIDTGDLIAVDRVTPDFTVEMYYRRFNPEQKWHWLRKQATDELTAFVNYDTDITAVTMCLPILLACPHAVFENREAPSNAPIRSSIEVRLTIFILTDQVE</sequence>
<proteinExistence type="inferred from homology"/>
<evidence type="ECO:0000256" key="2">
    <source>
        <dbReference type="ARBA" id="ARBA00023604"/>
    </source>
</evidence>
<name>A0A6A5W7R8_9PLEO</name>
<feature type="non-terminal residue" evidence="3">
    <location>
        <position position="1"/>
    </location>
</feature>
<dbReference type="OrthoDB" id="412788at2759"/>
<evidence type="ECO:0000256" key="1">
    <source>
        <dbReference type="ARBA" id="ARBA00023002"/>
    </source>
</evidence>
<keyword evidence="4" id="KW-1185">Reference proteome</keyword>
<reference evidence="3" key="1">
    <citation type="journal article" date="2020" name="Stud. Mycol.">
        <title>101 Dothideomycetes genomes: a test case for predicting lifestyles and emergence of pathogens.</title>
        <authorList>
            <person name="Haridas S."/>
            <person name="Albert R."/>
            <person name="Binder M."/>
            <person name="Bloem J."/>
            <person name="Labutti K."/>
            <person name="Salamov A."/>
            <person name="Andreopoulos B."/>
            <person name="Baker S."/>
            <person name="Barry K."/>
            <person name="Bills G."/>
            <person name="Bluhm B."/>
            <person name="Cannon C."/>
            <person name="Castanera R."/>
            <person name="Culley D."/>
            <person name="Daum C."/>
            <person name="Ezra D."/>
            <person name="Gonzalez J."/>
            <person name="Henrissat B."/>
            <person name="Kuo A."/>
            <person name="Liang C."/>
            <person name="Lipzen A."/>
            <person name="Lutzoni F."/>
            <person name="Magnuson J."/>
            <person name="Mondo S."/>
            <person name="Nolan M."/>
            <person name="Ohm R."/>
            <person name="Pangilinan J."/>
            <person name="Park H.-J."/>
            <person name="Ramirez L."/>
            <person name="Alfaro M."/>
            <person name="Sun H."/>
            <person name="Tritt A."/>
            <person name="Yoshinaga Y."/>
            <person name="Zwiers L.-H."/>
            <person name="Turgeon B."/>
            <person name="Goodwin S."/>
            <person name="Spatafora J."/>
            <person name="Crous P."/>
            <person name="Grigoriev I."/>
        </authorList>
    </citation>
    <scope>NUCLEOTIDE SEQUENCE</scope>
    <source>
        <strain evidence="3">CBS 123094</strain>
    </source>
</reference>
<dbReference type="PANTHER" id="PTHR34598:SF3">
    <property type="entry name" value="OXIDOREDUCTASE AN1597"/>
    <property type="match status" value="1"/>
</dbReference>
<dbReference type="PANTHER" id="PTHR34598">
    <property type="entry name" value="BLL6449 PROTEIN"/>
    <property type="match status" value="1"/>
</dbReference>
<gene>
    <name evidence="3" type="ORF">P154DRAFT_440424</name>
</gene>
<evidence type="ECO:0000313" key="4">
    <source>
        <dbReference type="Proteomes" id="UP000799779"/>
    </source>
</evidence>
<protein>
    <submittedName>
        <fullName evidence="3">Uncharacterized protein</fullName>
    </submittedName>
</protein>
<dbReference type="EMBL" id="ML977609">
    <property type="protein sequence ID" value="KAF1997812.1"/>
    <property type="molecule type" value="Genomic_DNA"/>
</dbReference>
<comment type="similarity">
    <text evidence="2">Belongs to the asaB hydroxylase/desaturase family.</text>
</comment>
<accession>A0A6A5W7R8</accession>
<dbReference type="GO" id="GO:0016491">
    <property type="term" value="F:oxidoreductase activity"/>
    <property type="evidence" value="ECO:0007669"/>
    <property type="project" value="UniProtKB-KW"/>
</dbReference>
<dbReference type="Proteomes" id="UP000799779">
    <property type="component" value="Unassembled WGS sequence"/>
</dbReference>
<dbReference type="AlphaFoldDB" id="A0A6A5W7R8"/>
<evidence type="ECO:0000313" key="3">
    <source>
        <dbReference type="EMBL" id="KAF1997812.1"/>
    </source>
</evidence>
<organism evidence="3 4">
    <name type="scientific">Amniculicola lignicola CBS 123094</name>
    <dbReference type="NCBI Taxonomy" id="1392246"/>
    <lineage>
        <taxon>Eukaryota</taxon>
        <taxon>Fungi</taxon>
        <taxon>Dikarya</taxon>
        <taxon>Ascomycota</taxon>
        <taxon>Pezizomycotina</taxon>
        <taxon>Dothideomycetes</taxon>
        <taxon>Pleosporomycetidae</taxon>
        <taxon>Pleosporales</taxon>
        <taxon>Amniculicolaceae</taxon>
        <taxon>Amniculicola</taxon>
    </lineage>
</organism>
<dbReference type="InterPro" id="IPR044053">
    <property type="entry name" value="AsaB-like"/>
</dbReference>
<keyword evidence="1" id="KW-0560">Oxidoreductase</keyword>